<name>A0A0F9G342_9ZZZZ</name>
<accession>A0A0F9G342</accession>
<reference evidence="3" key="1">
    <citation type="journal article" date="2015" name="Nature">
        <title>Complex archaea that bridge the gap between prokaryotes and eukaryotes.</title>
        <authorList>
            <person name="Spang A."/>
            <person name="Saw J.H."/>
            <person name="Jorgensen S.L."/>
            <person name="Zaremba-Niedzwiedzka K."/>
            <person name="Martijn J."/>
            <person name="Lind A.E."/>
            <person name="van Eijk R."/>
            <person name="Schleper C."/>
            <person name="Guy L."/>
            <person name="Ettema T.J."/>
        </authorList>
    </citation>
    <scope>NUCLEOTIDE SEQUENCE</scope>
</reference>
<dbReference type="AlphaFoldDB" id="A0A0F9G342"/>
<sequence>MTVNKFIRNLLNLKELFVTHFELHARKRTLDLWVKPYKNGCLCPQCHRRGRIVRIMDECRLWRDLTLYGCTVMLWYCPKEIMCPTHGRIQENIPWADDYSRITYRFEYAMLVYCQIMAQKAAAQMLHIAQSTLSDLLHRSIERIRDGHRIRGLKAVGVDEISYCKGHKYATIVYDIKKACVVWVGKGKGEKTIDRFFKEMLSDYQKRKIKWATCDMSQAYINSIENHCPNVTLILDRFHIVKKLNDAVDEVRKEQWREASGDERKTLKGLRWLLYRHSSKRSKKDTWILNALRKGNRRIHRAWVLKDEFEHFWDYKTRWAADRFIKRWTTTALKSRLEPIRRFVKTIRKHIHRILPYVETRMTNAIAEGLNRIIKIVKNRASGFRTLEAFTDLIFLTIGDVNIPEQIPMNFRTI</sequence>
<dbReference type="PANTHER" id="PTHR33498">
    <property type="entry name" value="TRANSPOSASE FOR INSERTION SEQUENCE ELEMENT IS1557"/>
    <property type="match status" value="1"/>
</dbReference>
<dbReference type="EMBL" id="LAZR01021579">
    <property type="protein sequence ID" value="KKL84861.1"/>
    <property type="molecule type" value="Genomic_DNA"/>
</dbReference>
<comment type="caution">
    <text evidence="3">The sequence shown here is derived from an EMBL/GenBank/DDBJ whole genome shotgun (WGS) entry which is preliminary data.</text>
</comment>
<proteinExistence type="predicted"/>
<feature type="domain" description="Transposase IS204/IS1001/IS1096/IS1165 helix-turn-helix" evidence="2">
    <location>
        <begin position="91"/>
        <end position="139"/>
    </location>
</feature>
<dbReference type="PANTHER" id="PTHR33498:SF1">
    <property type="entry name" value="TRANSPOSASE FOR INSERTION SEQUENCE ELEMENT IS1557"/>
    <property type="match status" value="1"/>
</dbReference>
<dbReference type="NCBIfam" id="NF033550">
    <property type="entry name" value="transpos_ISL3"/>
    <property type="match status" value="1"/>
</dbReference>
<evidence type="ECO:0008006" key="4">
    <source>
        <dbReference type="Google" id="ProtNLM"/>
    </source>
</evidence>
<dbReference type="InterPro" id="IPR032877">
    <property type="entry name" value="Transposase_HTH"/>
</dbReference>
<evidence type="ECO:0000313" key="3">
    <source>
        <dbReference type="EMBL" id="KKL84861.1"/>
    </source>
</evidence>
<dbReference type="InterPro" id="IPR002560">
    <property type="entry name" value="Transposase_DDE"/>
</dbReference>
<protein>
    <recommendedName>
        <fullName evidence="4">Transposase IS204/IS1001/IS1096/IS1165 DDE domain-containing protein</fullName>
    </recommendedName>
</protein>
<dbReference type="Pfam" id="PF13542">
    <property type="entry name" value="HTH_Tnp_ISL3"/>
    <property type="match status" value="1"/>
</dbReference>
<dbReference type="Pfam" id="PF01610">
    <property type="entry name" value="DDE_Tnp_ISL3"/>
    <property type="match status" value="1"/>
</dbReference>
<organism evidence="3">
    <name type="scientific">marine sediment metagenome</name>
    <dbReference type="NCBI Taxonomy" id="412755"/>
    <lineage>
        <taxon>unclassified sequences</taxon>
        <taxon>metagenomes</taxon>
        <taxon>ecological metagenomes</taxon>
    </lineage>
</organism>
<dbReference type="InterPro" id="IPR047951">
    <property type="entry name" value="Transpos_ISL3"/>
</dbReference>
<gene>
    <name evidence="3" type="ORF">LCGC14_1960510</name>
</gene>
<evidence type="ECO:0000259" key="1">
    <source>
        <dbReference type="Pfam" id="PF01610"/>
    </source>
</evidence>
<evidence type="ECO:0000259" key="2">
    <source>
        <dbReference type="Pfam" id="PF13542"/>
    </source>
</evidence>
<feature type="domain" description="Transposase IS204/IS1001/IS1096/IS1165 DDE" evidence="1">
    <location>
        <begin position="156"/>
        <end position="391"/>
    </location>
</feature>